<comment type="caution">
    <text evidence="2">The sequence shown here is derived from an EMBL/GenBank/DDBJ whole genome shotgun (WGS) entry which is preliminary data.</text>
</comment>
<evidence type="ECO:0000313" key="3">
    <source>
        <dbReference type="Proteomes" id="UP000178533"/>
    </source>
</evidence>
<dbReference type="AlphaFoldDB" id="A0A1F7XAG0"/>
<evidence type="ECO:0000313" key="2">
    <source>
        <dbReference type="EMBL" id="OGM11368.1"/>
    </source>
</evidence>
<dbReference type="Gene3D" id="3.40.50.150">
    <property type="entry name" value="Vaccinia Virus protein VP39"/>
    <property type="match status" value="1"/>
</dbReference>
<sequence length="229" mass="26297">MDKIGVETLLTMENAAPWYNDWLFSLISDEISGDILEIGAGIGSFSEKLSKKGSLTVTDINRRYLYNIKEKYGSKIRIGYGDIEKNEYDFNNKKFDTIVCLNVMEHIKNDSKAVINMYYLLKKGGKLILLVPAHMCLFSNFDKKLGHFRRYKKGNVYRLLRDSGFTDIKTRYVNWVAAIGWFVFMKILKAKKMPDKTVGVFNMFGKIFLWPEKLIGPPFGLSVLAISSK</sequence>
<accession>A0A1F7XAG0</accession>
<organism evidence="2 3">
    <name type="scientific">Candidatus Woesebacteria bacterium RBG_16_36_11</name>
    <dbReference type="NCBI Taxonomy" id="1802481"/>
    <lineage>
        <taxon>Bacteria</taxon>
        <taxon>Candidatus Woeseibacteriota</taxon>
    </lineage>
</organism>
<dbReference type="GO" id="GO:0008757">
    <property type="term" value="F:S-adenosylmethionine-dependent methyltransferase activity"/>
    <property type="evidence" value="ECO:0007669"/>
    <property type="project" value="InterPro"/>
</dbReference>
<dbReference type="InterPro" id="IPR013216">
    <property type="entry name" value="Methyltransf_11"/>
</dbReference>
<dbReference type="Pfam" id="PF08241">
    <property type="entry name" value="Methyltransf_11"/>
    <property type="match status" value="1"/>
</dbReference>
<dbReference type="STRING" id="1802481.A2W13_02030"/>
<evidence type="ECO:0000259" key="1">
    <source>
        <dbReference type="Pfam" id="PF08241"/>
    </source>
</evidence>
<feature type="domain" description="Methyltransferase type 11" evidence="1">
    <location>
        <begin position="36"/>
        <end position="129"/>
    </location>
</feature>
<reference evidence="2 3" key="1">
    <citation type="journal article" date="2016" name="Nat. Commun.">
        <title>Thousands of microbial genomes shed light on interconnected biogeochemical processes in an aquifer system.</title>
        <authorList>
            <person name="Anantharaman K."/>
            <person name="Brown C.T."/>
            <person name="Hug L.A."/>
            <person name="Sharon I."/>
            <person name="Castelle C.J."/>
            <person name="Probst A.J."/>
            <person name="Thomas B.C."/>
            <person name="Singh A."/>
            <person name="Wilkins M.J."/>
            <person name="Karaoz U."/>
            <person name="Brodie E.L."/>
            <person name="Williams K.H."/>
            <person name="Hubbard S.S."/>
            <person name="Banfield J.F."/>
        </authorList>
    </citation>
    <scope>NUCLEOTIDE SEQUENCE [LARGE SCALE GENOMIC DNA]</scope>
</reference>
<dbReference type="SUPFAM" id="SSF53335">
    <property type="entry name" value="S-adenosyl-L-methionine-dependent methyltransferases"/>
    <property type="match status" value="1"/>
</dbReference>
<dbReference type="CDD" id="cd02440">
    <property type="entry name" value="AdoMet_MTases"/>
    <property type="match status" value="1"/>
</dbReference>
<dbReference type="PANTHER" id="PTHR43861:SF6">
    <property type="entry name" value="METHYLTRANSFERASE TYPE 11"/>
    <property type="match status" value="1"/>
</dbReference>
<name>A0A1F7XAG0_9BACT</name>
<gene>
    <name evidence="2" type="ORF">A2W13_02030</name>
</gene>
<dbReference type="InterPro" id="IPR029063">
    <property type="entry name" value="SAM-dependent_MTases_sf"/>
</dbReference>
<protein>
    <recommendedName>
        <fullName evidence="1">Methyltransferase type 11 domain-containing protein</fullName>
    </recommendedName>
</protein>
<dbReference type="PANTHER" id="PTHR43861">
    <property type="entry name" value="TRANS-ACONITATE 2-METHYLTRANSFERASE-RELATED"/>
    <property type="match status" value="1"/>
</dbReference>
<dbReference type="Proteomes" id="UP000178533">
    <property type="component" value="Unassembled WGS sequence"/>
</dbReference>
<proteinExistence type="predicted"/>
<dbReference type="EMBL" id="MGFT01000024">
    <property type="protein sequence ID" value="OGM11368.1"/>
    <property type="molecule type" value="Genomic_DNA"/>
</dbReference>